<dbReference type="Pfam" id="PF04348">
    <property type="entry name" value="LppC"/>
    <property type="match status" value="1"/>
</dbReference>
<keyword evidence="1" id="KW-0732">Signal</keyword>
<dbReference type="GO" id="GO:0030234">
    <property type="term" value="F:enzyme regulator activity"/>
    <property type="evidence" value="ECO:0007669"/>
    <property type="project" value="TreeGrafter"/>
</dbReference>
<dbReference type="CDD" id="cd06339">
    <property type="entry name" value="PBP1_YraM_LppC_lipoprotein-like"/>
    <property type="match status" value="1"/>
</dbReference>
<keyword evidence="2" id="KW-0133">Cell shape</keyword>
<dbReference type="InterPro" id="IPR011990">
    <property type="entry name" value="TPR-like_helical_dom_sf"/>
</dbReference>
<keyword evidence="7" id="KW-0449">Lipoprotein</keyword>
<comment type="caution">
    <text evidence="8">The sequence shown here is derived from an EMBL/GenBank/DDBJ whole genome shotgun (WGS) entry which is preliminary data.</text>
</comment>
<dbReference type="Proteomes" id="UP000219329">
    <property type="component" value="Unassembled WGS sequence"/>
</dbReference>
<gene>
    <name evidence="8" type="ORF">CNF02_10145</name>
</gene>
<evidence type="ECO:0000256" key="5">
    <source>
        <dbReference type="ARBA" id="ARBA00023139"/>
    </source>
</evidence>
<dbReference type="InterPro" id="IPR007443">
    <property type="entry name" value="LpoA"/>
</dbReference>
<dbReference type="PANTHER" id="PTHR38038">
    <property type="entry name" value="PENICILLIN-BINDING PROTEIN ACTIVATOR LPOA"/>
    <property type="match status" value="1"/>
</dbReference>
<dbReference type="InterPro" id="IPR028082">
    <property type="entry name" value="Peripla_BP_I"/>
</dbReference>
<dbReference type="Gene3D" id="1.25.40.650">
    <property type="match status" value="1"/>
</dbReference>
<keyword evidence="6" id="KW-0998">Cell outer membrane</keyword>
<keyword evidence="3" id="KW-0573">Peptidoglycan synthesis</keyword>
<dbReference type="PANTHER" id="PTHR38038:SF1">
    <property type="entry name" value="PENICILLIN-BINDING PROTEIN ACTIVATOR LPOA"/>
    <property type="match status" value="1"/>
</dbReference>
<evidence type="ECO:0000256" key="7">
    <source>
        <dbReference type="ARBA" id="ARBA00023288"/>
    </source>
</evidence>
<protein>
    <recommendedName>
        <fullName evidence="10">Penicillin-binding protein activator</fullName>
    </recommendedName>
</protein>
<dbReference type="Gene3D" id="1.25.40.10">
    <property type="entry name" value="Tetratricopeptide repeat domain"/>
    <property type="match status" value="1"/>
</dbReference>
<dbReference type="GO" id="GO:0008360">
    <property type="term" value="P:regulation of cell shape"/>
    <property type="evidence" value="ECO:0007669"/>
    <property type="project" value="UniProtKB-KW"/>
</dbReference>
<dbReference type="EMBL" id="NTJZ01000011">
    <property type="protein sequence ID" value="PDH33060.1"/>
    <property type="molecule type" value="Genomic_DNA"/>
</dbReference>
<evidence type="ECO:0000256" key="3">
    <source>
        <dbReference type="ARBA" id="ARBA00022984"/>
    </source>
</evidence>
<dbReference type="AlphaFoldDB" id="A0A2A5W9B0"/>
<reference evidence="8 9" key="1">
    <citation type="submission" date="2017-08" db="EMBL/GenBank/DDBJ databases">
        <title>Fine stratification of microbial communities through a metagenomic profile of the photic zone.</title>
        <authorList>
            <person name="Haro-Moreno J.M."/>
            <person name="Lopez-Perez M."/>
            <person name="De La Torre J."/>
            <person name="Picazo A."/>
            <person name="Camacho A."/>
            <person name="Rodriguez-Valera F."/>
        </authorList>
    </citation>
    <scope>NUCLEOTIDE SEQUENCE [LARGE SCALE GENOMIC DNA]</scope>
    <source>
        <strain evidence="8">MED-G28</strain>
    </source>
</reference>
<evidence type="ECO:0000256" key="2">
    <source>
        <dbReference type="ARBA" id="ARBA00022960"/>
    </source>
</evidence>
<evidence type="ECO:0000256" key="4">
    <source>
        <dbReference type="ARBA" id="ARBA00023136"/>
    </source>
</evidence>
<dbReference type="GO" id="GO:0009252">
    <property type="term" value="P:peptidoglycan biosynthetic process"/>
    <property type="evidence" value="ECO:0007669"/>
    <property type="project" value="UniProtKB-KW"/>
</dbReference>
<evidence type="ECO:0000313" key="9">
    <source>
        <dbReference type="Proteomes" id="UP000219329"/>
    </source>
</evidence>
<accession>A0A2A5W9B0</accession>
<dbReference type="SUPFAM" id="SSF53822">
    <property type="entry name" value="Periplasmic binding protein-like I"/>
    <property type="match status" value="1"/>
</dbReference>
<evidence type="ECO:0000256" key="1">
    <source>
        <dbReference type="ARBA" id="ARBA00022729"/>
    </source>
</evidence>
<organism evidence="8 9">
    <name type="scientific">OM182 bacterium MED-G28</name>
    <dbReference type="NCBI Taxonomy" id="1986256"/>
    <lineage>
        <taxon>Bacteria</taxon>
        <taxon>Pseudomonadati</taxon>
        <taxon>Pseudomonadota</taxon>
        <taxon>Gammaproteobacteria</taxon>
        <taxon>OMG group</taxon>
        <taxon>OM182 clade</taxon>
    </lineage>
</organism>
<keyword evidence="4" id="KW-0472">Membrane</keyword>
<sequence>MKAFTQNSVHRMFVAGILFISITCSSPPPPVVNAPPQIESTTESIDELLRQANLATGPDSASLRLKAIEELINFGYLDRAELEIGSIQNPNRLRATLQIQLALIRAQIAIKQNQFDSALRWLSGNLAESANGDTSAGRRLILLRGQLYQSINRNEDAIIDFTSITESWPTNAETSLFEDIWIALTSLQDEELDKLAEEADSYEMRGWIELARIYQVDQFSIRSQLDSIVQWRRIWASHSAAARLPAPLIELQMTWENRPKHIALILPLQEATGNAIQEGFLSAYYQSLSVSRDVPQISVFDSTGLADINDTFDQAVASGADLIIGPLNKKLVNQISERIELPVPTLALNYTDEDRLAENLFQFGLAPEDEISQVINLAWEAGYRNAAVIMPDNLDYQRLEKFFSETWTNQGGQVVSSARFIGDSGYAEVIKRLMAIDSSEARAEKLLDLLPRLNMEFTPRRRSDIDFIFLVANPRQGRQLKPTLAFYFAGDIPVFSMPSVYDGQENQTGNRDLDGIIFTDAPWVLNPTHQLRDEVNTNLRQAQGPLQRLRAMGIDSFRLYPRLKQFSNNSISSVSGTTGVLTMSENRRIHRSLTTARFEDGIAVPFRLPNSASSN</sequence>
<evidence type="ECO:0000256" key="6">
    <source>
        <dbReference type="ARBA" id="ARBA00023237"/>
    </source>
</evidence>
<dbReference type="Gene3D" id="3.40.50.2300">
    <property type="match status" value="2"/>
</dbReference>
<keyword evidence="5" id="KW-0564">Palmitate</keyword>
<proteinExistence type="predicted"/>
<dbReference type="GO" id="GO:0031241">
    <property type="term" value="C:periplasmic side of cell outer membrane"/>
    <property type="evidence" value="ECO:0007669"/>
    <property type="project" value="TreeGrafter"/>
</dbReference>
<name>A0A2A5W9B0_9GAMM</name>
<evidence type="ECO:0000313" key="8">
    <source>
        <dbReference type="EMBL" id="PDH33060.1"/>
    </source>
</evidence>
<evidence type="ECO:0008006" key="10">
    <source>
        <dbReference type="Google" id="ProtNLM"/>
    </source>
</evidence>